<evidence type="ECO:0000256" key="1">
    <source>
        <dbReference type="ARBA" id="ARBA00022527"/>
    </source>
</evidence>
<dbReference type="InterPro" id="IPR000719">
    <property type="entry name" value="Prot_kinase_dom"/>
</dbReference>
<dbReference type="GO" id="GO:0004674">
    <property type="term" value="F:protein serine/threonine kinase activity"/>
    <property type="evidence" value="ECO:0007669"/>
    <property type="project" value="UniProtKB-KW"/>
</dbReference>
<gene>
    <name evidence="8" type="ORF">GSI_09224</name>
</gene>
<evidence type="ECO:0000313" key="8">
    <source>
        <dbReference type="EMBL" id="PIL29175.1"/>
    </source>
</evidence>
<dbReference type="STRING" id="1077348.A0A2G8S5Z8"/>
<evidence type="ECO:0000256" key="6">
    <source>
        <dbReference type="SAM" id="MobiDB-lite"/>
    </source>
</evidence>
<feature type="domain" description="Protein kinase" evidence="7">
    <location>
        <begin position="1"/>
        <end position="266"/>
    </location>
</feature>
<keyword evidence="4" id="KW-0418">Kinase</keyword>
<dbReference type="AlphaFoldDB" id="A0A2G8S5Z8"/>
<name>A0A2G8S5Z8_9APHY</name>
<keyword evidence="1" id="KW-0723">Serine/threonine-protein kinase</keyword>
<dbReference type="SMART" id="SM00220">
    <property type="entry name" value="S_TKc"/>
    <property type="match status" value="1"/>
</dbReference>
<evidence type="ECO:0000313" key="9">
    <source>
        <dbReference type="Proteomes" id="UP000230002"/>
    </source>
</evidence>
<proteinExistence type="predicted"/>
<dbReference type="SUPFAM" id="SSF56112">
    <property type="entry name" value="Protein kinase-like (PK-like)"/>
    <property type="match status" value="1"/>
</dbReference>
<keyword evidence="9" id="KW-1185">Reference proteome</keyword>
<evidence type="ECO:0000259" key="7">
    <source>
        <dbReference type="PROSITE" id="PS50011"/>
    </source>
</evidence>
<dbReference type="InterPro" id="IPR011009">
    <property type="entry name" value="Kinase-like_dom_sf"/>
</dbReference>
<dbReference type="InterPro" id="IPR008271">
    <property type="entry name" value="Ser/Thr_kinase_AS"/>
</dbReference>
<sequence length="565" mass="61927">MYAAFQTKDHVFIIMERHCTILSDPTIQHQLSLRSPSRAGASGLGPFPNSISLPTAFPTTLPHRGPLDSLRLLSAELFLGLSFLHIQGIVHQDLKPANILVSADGHAVITDFGSARLKPLSPPSRSAYLEGFDDFPDFSSNAAWKTRSQTTACFGPIILSAEEQVSFTRRYAAPELLHAPAWMGGRNVLVYDERVDYYSLGVMLRELALGDLAEDSQERWERASDGASRSGASGVDPVFMSFTDALLAYDADDRLHGAVVKTHAFLEPLRATWDDIAALHHPPFVDVVWPDLDPDLSLDLRAYTHTGSPDTFAVEDNAKTWSVELADIPYDASLSPPSPTPPRSYEKLPSALVAACGEAAQPTSLPSHERLSFLPSIATLDSSVLGQFPRVHSSPVIDVEPRRKAAPLLRRRQVVYDLRKAFQFAYIVEHHPTHSTSGLDHLVPTQQGSPSHDQLAAARRAQLGDGGKRQVARRELAEERIAACWSFEHEITLALLATMDSCKSMTTPQTTLQPSELGQSGRPRGTTGGGGLFVDGDARVRRIDAEKRSKGWAIFRKLKAMVRVP</sequence>
<protein>
    <recommendedName>
        <fullName evidence="7">Protein kinase domain-containing protein</fullName>
    </recommendedName>
</protein>
<keyword evidence="2" id="KW-0808">Transferase</keyword>
<dbReference type="OrthoDB" id="2758211at2759"/>
<dbReference type="EMBL" id="AYKW01000023">
    <property type="protein sequence ID" value="PIL29175.1"/>
    <property type="molecule type" value="Genomic_DNA"/>
</dbReference>
<feature type="compositionally biased region" description="Polar residues" evidence="6">
    <location>
        <begin position="505"/>
        <end position="518"/>
    </location>
</feature>
<dbReference type="PROSITE" id="PS00108">
    <property type="entry name" value="PROTEIN_KINASE_ST"/>
    <property type="match status" value="1"/>
</dbReference>
<reference evidence="8 9" key="1">
    <citation type="journal article" date="2015" name="Sci. Rep.">
        <title>Chromosome-level genome map provides insights into diverse defense mechanisms in the medicinal fungus Ganoderma sinense.</title>
        <authorList>
            <person name="Zhu Y."/>
            <person name="Xu J."/>
            <person name="Sun C."/>
            <person name="Zhou S."/>
            <person name="Xu H."/>
            <person name="Nelson D.R."/>
            <person name="Qian J."/>
            <person name="Song J."/>
            <person name="Luo H."/>
            <person name="Xiang L."/>
            <person name="Li Y."/>
            <person name="Xu Z."/>
            <person name="Ji A."/>
            <person name="Wang L."/>
            <person name="Lu S."/>
            <person name="Hayward A."/>
            <person name="Sun W."/>
            <person name="Li X."/>
            <person name="Schwartz D.C."/>
            <person name="Wang Y."/>
            <person name="Chen S."/>
        </authorList>
    </citation>
    <scope>NUCLEOTIDE SEQUENCE [LARGE SCALE GENOMIC DNA]</scope>
    <source>
        <strain evidence="8 9">ZZ0214-1</strain>
    </source>
</reference>
<evidence type="ECO:0000256" key="2">
    <source>
        <dbReference type="ARBA" id="ARBA00022679"/>
    </source>
</evidence>
<dbReference type="Proteomes" id="UP000230002">
    <property type="component" value="Unassembled WGS sequence"/>
</dbReference>
<dbReference type="PANTHER" id="PTHR24351">
    <property type="entry name" value="RIBOSOMAL PROTEIN S6 KINASE"/>
    <property type="match status" value="1"/>
</dbReference>
<evidence type="ECO:0000256" key="5">
    <source>
        <dbReference type="ARBA" id="ARBA00022840"/>
    </source>
</evidence>
<evidence type="ECO:0000256" key="3">
    <source>
        <dbReference type="ARBA" id="ARBA00022741"/>
    </source>
</evidence>
<organism evidence="8 9">
    <name type="scientific">Ganoderma sinense ZZ0214-1</name>
    <dbReference type="NCBI Taxonomy" id="1077348"/>
    <lineage>
        <taxon>Eukaryota</taxon>
        <taxon>Fungi</taxon>
        <taxon>Dikarya</taxon>
        <taxon>Basidiomycota</taxon>
        <taxon>Agaricomycotina</taxon>
        <taxon>Agaricomycetes</taxon>
        <taxon>Polyporales</taxon>
        <taxon>Polyporaceae</taxon>
        <taxon>Ganoderma</taxon>
    </lineage>
</organism>
<dbReference type="PROSITE" id="PS50011">
    <property type="entry name" value="PROTEIN_KINASE_DOM"/>
    <property type="match status" value="1"/>
</dbReference>
<evidence type="ECO:0000256" key="4">
    <source>
        <dbReference type="ARBA" id="ARBA00022777"/>
    </source>
</evidence>
<dbReference type="GO" id="GO:0005524">
    <property type="term" value="F:ATP binding"/>
    <property type="evidence" value="ECO:0007669"/>
    <property type="project" value="UniProtKB-KW"/>
</dbReference>
<feature type="region of interest" description="Disordered" evidence="6">
    <location>
        <begin position="505"/>
        <end position="533"/>
    </location>
</feature>
<accession>A0A2G8S5Z8</accession>
<comment type="caution">
    <text evidence="8">The sequence shown here is derived from an EMBL/GenBank/DDBJ whole genome shotgun (WGS) entry which is preliminary data.</text>
</comment>
<dbReference type="Gene3D" id="1.10.510.10">
    <property type="entry name" value="Transferase(Phosphotransferase) domain 1"/>
    <property type="match status" value="1"/>
</dbReference>
<dbReference type="Pfam" id="PF00069">
    <property type="entry name" value="Pkinase"/>
    <property type="match status" value="1"/>
</dbReference>
<keyword evidence="3" id="KW-0547">Nucleotide-binding</keyword>
<keyword evidence="5" id="KW-0067">ATP-binding</keyword>